<keyword evidence="4" id="KW-0503">Monooxygenase</keyword>
<dbReference type="Proteomes" id="UP000594800">
    <property type="component" value="Chromosome"/>
</dbReference>
<dbReference type="PANTHER" id="PTHR32332:SF20">
    <property type="entry name" value="2-NITROPROPANE DIOXYGENASE-LIKE PROTEIN"/>
    <property type="match status" value="1"/>
</dbReference>
<dbReference type="InterPro" id="IPR004136">
    <property type="entry name" value="NMO"/>
</dbReference>
<keyword evidence="1" id="KW-0285">Flavoprotein</keyword>
<keyword evidence="5" id="KW-1185">Reference proteome</keyword>
<dbReference type="InterPro" id="IPR013785">
    <property type="entry name" value="Aldolase_TIM"/>
</dbReference>
<evidence type="ECO:0000256" key="3">
    <source>
        <dbReference type="ARBA" id="ARBA00023002"/>
    </source>
</evidence>
<dbReference type="PANTHER" id="PTHR32332">
    <property type="entry name" value="2-NITROPROPANE DIOXYGENASE"/>
    <property type="match status" value="1"/>
</dbReference>
<dbReference type="GO" id="GO:0018580">
    <property type="term" value="F:nitronate monooxygenase activity"/>
    <property type="evidence" value="ECO:0007669"/>
    <property type="project" value="InterPro"/>
</dbReference>
<name>A0A7S9LVV8_9RHOB</name>
<dbReference type="EMBL" id="CP064942">
    <property type="protein sequence ID" value="QPH56267.1"/>
    <property type="molecule type" value="Genomic_DNA"/>
</dbReference>
<evidence type="ECO:0000256" key="2">
    <source>
        <dbReference type="ARBA" id="ARBA00022643"/>
    </source>
</evidence>
<organism evidence="4 5">
    <name type="scientific">Pontivivens ytuae</name>
    <dbReference type="NCBI Taxonomy" id="2789856"/>
    <lineage>
        <taxon>Bacteria</taxon>
        <taxon>Pseudomonadati</taxon>
        <taxon>Pseudomonadota</taxon>
        <taxon>Alphaproteobacteria</taxon>
        <taxon>Rhodobacterales</taxon>
        <taxon>Paracoccaceae</taxon>
        <taxon>Pontivivens</taxon>
    </lineage>
</organism>
<dbReference type="AlphaFoldDB" id="A0A7S9LVV8"/>
<evidence type="ECO:0000313" key="5">
    <source>
        <dbReference type="Proteomes" id="UP000594800"/>
    </source>
</evidence>
<dbReference type="Pfam" id="PF03060">
    <property type="entry name" value="NMO"/>
    <property type="match status" value="1"/>
</dbReference>
<evidence type="ECO:0000256" key="1">
    <source>
        <dbReference type="ARBA" id="ARBA00022630"/>
    </source>
</evidence>
<reference evidence="4 5" key="1">
    <citation type="submission" date="2020-11" db="EMBL/GenBank/DDBJ databases">
        <title>Description of Pontivivens ytuae sp. nov. isolated from deep sea sediment of Mariana Trench.</title>
        <authorList>
            <person name="Wang Z."/>
            <person name="Sun Q.-L."/>
            <person name="Xu X.-D."/>
            <person name="Tang Y.-Z."/>
            <person name="Zhang J."/>
        </authorList>
    </citation>
    <scope>NUCLEOTIDE SEQUENCE [LARGE SCALE GENOMIC DNA]</scope>
    <source>
        <strain evidence="4 5">MT2928</strain>
    </source>
</reference>
<accession>A0A7S9LVV8</accession>
<dbReference type="CDD" id="cd04730">
    <property type="entry name" value="NPD_like"/>
    <property type="match status" value="1"/>
</dbReference>
<dbReference type="KEGG" id="poz:I0K15_18200"/>
<evidence type="ECO:0000313" key="4">
    <source>
        <dbReference type="EMBL" id="QPH56267.1"/>
    </source>
</evidence>
<dbReference type="Gene3D" id="3.20.20.70">
    <property type="entry name" value="Aldolase class I"/>
    <property type="match status" value="1"/>
</dbReference>
<dbReference type="SUPFAM" id="SSF51412">
    <property type="entry name" value="Inosine monophosphate dehydrogenase (IMPDH)"/>
    <property type="match status" value="1"/>
</dbReference>
<keyword evidence="3" id="KW-0560">Oxidoreductase</keyword>
<protein>
    <submittedName>
        <fullName evidence="4">Nitronate monooxygenase</fullName>
    </submittedName>
</protein>
<proteinExistence type="predicted"/>
<gene>
    <name evidence="4" type="ORF">I0K15_18200</name>
</gene>
<sequence length="338" mass="36215">MNTRLTERYGVRHPFTQAGMAFAGEKPDLALAVGRGGGIGAIGVGFTPPAVLREHIARLRDADAPYNINFITCFGNEEQVRATAEERVPIVSFHWGLPPDDQVKRLKDSGADIWVQVGTIEDGERAVALGADVIVAQGWEAGGHNYGGMGSMALIPAMVDAVGDRAMVLGSGGITDGRGVAAALALGADGVWVGTRLVAAKEAWVHPEHHRRLVAATGSDTTRSGVFGPEMPDFNPMRLMRVRPTEEFEGRLEDVPVERSEEPVIGHTTFLGQPHEKRRFDVILPTPDTTGDFEEMAWLMGQGVGLVHDIRPAADIVEQMMADAAHILGRTPAPVAAQ</sequence>
<keyword evidence="2" id="KW-0288">FMN</keyword>